<protein>
    <submittedName>
        <fullName evidence="2">Uncharacterized protein</fullName>
    </submittedName>
</protein>
<keyword evidence="1" id="KW-0812">Transmembrane</keyword>
<keyword evidence="1" id="KW-0472">Membrane</keyword>
<name>A0AAV7NNV5_PLEWA</name>
<reference evidence="2" key="1">
    <citation type="journal article" date="2022" name="bioRxiv">
        <title>Sequencing and chromosome-scale assembly of the giantPleurodeles waltlgenome.</title>
        <authorList>
            <person name="Brown T."/>
            <person name="Elewa A."/>
            <person name="Iarovenko S."/>
            <person name="Subramanian E."/>
            <person name="Araus A.J."/>
            <person name="Petzold A."/>
            <person name="Susuki M."/>
            <person name="Suzuki K.-i.T."/>
            <person name="Hayashi T."/>
            <person name="Toyoda A."/>
            <person name="Oliveira C."/>
            <person name="Osipova E."/>
            <person name="Leigh N.D."/>
            <person name="Simon A."/>
            <person name="Yun M.H."/>
        </authorList>
    </citation>
    <scope>NUCLEOTIDE SEQUENCE</scope>
    <source>
        <strain evidence="2">20211129_DDA</strain>
        <tissue evidence="2">Liver</tissue>
    </source>
</reference>
<dbReference type="Proteomes" id="UP001066276">
    <property type="component" value="Chromosome 8"/>
</dbReference>
<gene>
    <name evidence="2" type="ORF">NDU88_004975</name>
</gene>
<evidence type="ECO:0000256" key="1">
    <source>
        <dbReference type="SAM" id="Phobius"/>
    </source>
</evidence>
<feature type="transmembrane region" description="Helical" evidence="1">
    <location>
        <begin position="6"/>
        <end position="24"/>
    </location>
</feature>
<evidence type="ECO:0000313" key="2">
    <source>
        <dbReference type="EMBL" id="KAJ1116769.1"/>
    </source>
</evidence>
<dbReference type="AlphaFoldDB" id="A0AAV7NNV5"/>
<comment type="caution">
    <text evidence="2">The sequence shown here is derived from an EMBL/GenBank/DDBJ whole genome shotgun (WGS) entry which is preliminary data.</text>
</comment>
<keyword evidence="1" id="KW-1133">Transmembrane helix</keyword>
<proteinExistence type="predicted"/>
<sequence length="196" mass="21998">MGTVVNYMVVLIGIVVIINGTVVIDRMIKDGMFAKDVPLAVGGPLITDDIVIDRMFNVDGVVLDITEVIFVVNNRIKDFDVDSLVIDKVSFLSQKLIVLFQDCSYFFSSLEAAGELAVEKRNVLNPKTHGHNLQKTMELDPGHSRSRVTWCCMMYRRLYRLSHPTLTSSDTDHAHVCDYLNLETPAEHEPTVVKDS</sequence>
<evidence type="ECO:0000313" key="3">
    <source>
        <dbReference type="Proteomes" id="UP001066276"/>
    </source>
</evidence>
<accession>A0AAV7NNV5</accession>
<dbReference type="EMBL" id="JANPWB010000012">
    <property type="protein sequence ID" value="KAJ1116769.1"/>
    <property type="molecule type" value="Genomic_DNA"/>
</dbReference>
<organism evidence="2 3">
    <name type="scientific">Pleurodeles waltl</name>
    <name type="common">Iberian ribbed newt</name>
    <dbReference type="NCBI Taxonomy" id="8319"/>
    <lineage>
        <taxon>Eukaryota</taxon>
        <taxon>Metazoa</taxon>
        <taxon>Chordata</taxon>
        <taxon>Craniata</taxon>
        <taxon>Vertebrata</taxon>
        <taxon>Euteleostomi</taxon>
        <taxon>Amphibia</taxon>
        <taxon>Batrachia</taxon>
        <taxon>Caudata</taxon>
        <taxon>Salamandroidea</taxon>
        <taxon>Salamandridae</taxon>
        <taxon>Pleurodelinae</taxon>
        <taxon>Pleurodeles</taxon>
    </lineage>
</organism>
<keyword evidence="3" id="KW-1185">Reference proteome</keyword>